<dbReference type="EMBL" id="JAVFWO010000002">
    <property type="protein sequence ID" value="MDQ7877313.1"/>
    <property type="molecule type" value="Genomic_DNA"/>
</dbReference>
<evidence type="ECO:0000313" key="2">
    <source>
        <dbReference type="EMBL" id="MDQ7877313.1"/>
    </source>
</evidence>
<organism evidence="2 3">
    <name type="scientific">Microbacterium psychrotolerans</name>
    <dbReference type="NCBI Taxonomy" id="3068321"/>
    <lineage>
        <taxon>Bacteria</taxon>
        <taxon>Bacillati</taxon>
        <taxon>Actinomycetota</taxon>
        <taxon>Actinomycetes</taxon>
        <taxon>Micrococcales</taxon>
        <taxon>Microbacteriaceae</taxon>
        <taxon>Microbacterium</taxon>
    </lineage>
</organism>
<keyword evidence="3" id="KW-1185">Reference proteome</keyword>
<accession>A0ABU0YYA3</accession>
<reference evidence="2 3" key="1">
    <citation type="submission" date="2023-08" db="EMBL/GenBank/DDBJ databases">
        <title>Microbacterium psychrotolerans sp. nov., a psychrotolerant bacterium isolated from soil in Heilongjiang Province, China.</title>
        <authorList>
            <person name="An P."/>
            <person name="Zhao D."/>
            <person name="Xiang H."/>
        </authorList>
    </citation>
    <scope>NUCLEOTIDE SEQUENCE [LARGE SCALE GENOMIC DNA]</scope>
    <source>
        <strain evidence="2 3">QXD-8</strain>
    </source>
</reference>
<sequence>MTDDQARSAEIAGEIGARLLAKQSASNLNPTDVGAHIALVSTSDPHTRLQPNATGVVTGVDDAGTVHVAWDDGSTLGLIPGVDEWRRVHPRWYDAPMQEVTP</sequence>
<proteinExistence type="predicted"/>
<dbReference type="Pfam" id="PF14192">
    <property type="entry name" value="DUF4314"/>
    <property type="match status" value="1"/>
</dbReference>
<comment type="caution">
    <text evidence="2">The sequence shown here is derived from an EMBL/GenBank/DDBJ whole genome shotgun (WGS) entry which is preliminary data.</text>
</comment>
<dbReference type="RefSeq" id="WP_308866746.1">
    <property type="nucleotide sequence ID" value="NZ_JAVFWO010000002.1"/>
</dbReference>
<dbReference type="InterPro" id="IPR025463">
    <property type="entry name" value="DUF4314"/>
</dbReference>
<gene>
    <name evidence="2" type="ORF">Q9R08_04915</name>
</gene>
<evidence type="ECO:0000259" key="1">
    <source>
        <dbReference type="Pfam" id="PF14192"/>
    </source>
</evidence>
<dbReference type="Proteomes" id="UP001235133">
    <property type="component" value="Unassembled WGS sequence"/>
</dbReference>
<evidence type="ECO:0000313" key="3">
    <source>
        <dbReference type="Proteomes" id="UP001235133"/>
    </source>
</evidence>
<name>A0ABU0YYA3_9MICO</name>
<protein>
    <submittedName>
        <fullName evidence="2">DUF4314 domain-containing protein</fullName>
    </submittedName>
</protein>
<feature type="domain" description="DUF4314" evidence="1">
    <location>
        <begin position="33"/>
        <end position="87"/>
    </location>
</feature>